<evidence type="ECO:0000256" key="4">
    <source>
        <dbReference type="ARBA" id="ARBA00022692"/>
    </source>
</evidence>
<sequence>MKKLCFNLIIVIGFNSFITAAYATSYQRTIDLAYDNPALLKTVNKSEVLLGDSYIYGIFQFVGKLGALTGSATSRQHYNYPYGRIAFRINPKIVAGVDITHLEYANIVFPLNSIVSKLLTATIIKSIDVVPKVSYQLTRQIALGGALNIDNTYDLQVNNIVPPFGNLVNKAADRGAIGWGVGATYAPSSTTNLELSYFSKIMHHVTGTSTWGPFENNHYKLNYPLPALASLGISKSLGSKWLLKAMIRYQWYEAFQALVLQNTALGQTLNLPQGYRNTWVGLASAHYQVDEKWGVLVGSEYNTDPQPLLYRSVGLAGYSATALIGGIDYAFTKEFSAKLTYAHIISFPPLDKVTRVGLLTGKEFIQVNNFDLLFIWRI</sequence>
<evidence type="ECO:0000256" key="1">
    <source>
        <dbReference type="ARBA" id="ARBA00004571"/>
    </source>
</evidence>
<dbReference type="EMBL" id="LNYZ01000023">
    <property type="protein sequence ID" value="KTD75355.1"/>
    <property type="molecule type" value="Genomic_DNA"/>
</dbReference>
<dbReference type="InterPro" id="IPR005017">
    <property type="entry name" value="OMPP1/FadL/TodX"/>
</dbReference>
<name>A0A378LCV6_9GAMM</name>
<dbReference type="OrthoDB" id="5641522at2"/>
<evidence type="ECO:0000313" key="12">
    <source>
        <dbReference type="Proteomes" id="UP000255110"/>
    </source>
</evidence>
<dbReference type="Gene3D" id="2.40.160.60">
    <property type="entry name" value="Outer membrane protein transport protein (OMPP1/FadL/TodX)"/>
    <property type="match status" value="1"/>
</dbReference>
<keyword evidence="6" id="KW-0472">Membrane</keyword>
<proteinExistence type="inferred from homology"/>
<organism evidence="10 12">
    <name type="scientific">Legionella steigerwaltii</name>
    <dbReference type="NCBI Taxonomy" id="460"/>
    <lineage>
        <taxon>Bacteria</taxon>
        <taxon>Pseudomonadati</taxon>
        <taxon>Pseudomonadota</taxon>
        <taxon>Gammaproteobacteria</taxon>
        <taxon>Legionellales</taxon>
        <taxon>Legionellaceae</taxon>
        <taxon>Legionella</taxon>
    </lineage>
</organism>
<protein>
    <submittedName>
        <fullName evidence="10">Outer membrane protein</fullName>
    </submittedName>
</protein>
<gene>
    <name evidence="9" type="ORF">Lstg_2530</name>
    <name evidence="10" type="ORF">NCTC11991_02322</name>
</gene>
<keyword evidence="5 8" id="KW-0732">Signal</keyword>
<evidence type="ECO:0000313" key="11">
    <source>
        <dbReference type="Proteomes" id="UP000054820"/>
    </source>
</evidence>
<evidence type="ECO:0000256" key="2">
    <source>
        <dbReference type="ARBA" id="ARBA00008163"/>
    </source>
</evidence>
<dbReference type="EMBL" id="UGOY01000001">
    <property type="protein sequence ID" value="STY23712.1"/>
    <property type="molecule type" value="Genomic_DNA"/>
</dbReference>
<dbReference type="Pfam" id="PF03349">
    <property type="entry name" value="Toluene_X"/>
    <property type="match status" value="1"/>
</dbReference>
<dbReference type="RefSeq" id="WP_058478075.1">
    <property type="nucleotide sequence ID" value="NZ_CAAAIO010000010.1"/>
</dbReference>
<dbReference type="Proteomes" id="UP000054820">
    <property type="component" value="Unassembled WGS sequence"/>
</dbReference>
<dbReference type="SUPFAM" id="SSF56935">
    <property type="entry name" value="Porins"/>
    <property type="match status" value="1"/>
</dbReference>
<dbReference type="GO" id="GO:0015483">
    <property type="term" value="F:long-chain fatty acid transporting porin activity"/>
    <property type="evidence" value="ECO:0007669"/>
    <property type="project" value="TreeGrafter"/>
</dbReference>
<comment type="subcellular location">
    <subcellularLocation>
        <location evidence="1">Cell outer membrane</location>
        <topology evidence="1">Multi-pass membrane protein</topology>
    </subcellularLocation>
</comment>
<evidence type="ECO:0000256" key="6">
    <source>
        <dbReference type="ARBA" id="ARBA00023136"/>
    </source>
</evidence>
<evidence type="ECO:0000256" key="3">
    <source>
        <dbReference type="ARBA" id="ARBA00022452"/>
    </source>
</evidence>
<reference evidence="10 12" key="2">
    <citation type="submission" date="2018-06" db="EMBL/GenBank/DDBJ databases">
        <authorList>
            <consortium name="Pathogen Informatics"/>
            <person name="Doyle S."/>
        </authorList>
    </citation>
    <scope>NUCLEOTIDE SEQUENCE [LARGE SCALE GENOMIC DNA]</scope>
    <source>
        <strain evidence="10 12">NCTC11991</strain>
    </source>
</reference>
<reference evidence="9 11" key="1">
    <citation type="submission" date="2015-11" db="EMBL/GenBank/DDBJ databases">
        <title>Genomic analysis of 38 Legionella species identifies large and diverse effector repertoires.</title>
        <authorList>
            <person name="Burstein D."/>
            <person name="Amaro F."/>
            <person name="Zusman T."/>
            <person name="Lifshitz Z."/>
            <person name="Cohen O."/>
            <person name="Gilbert J.A."/>
            <person name="Pupko T."/>
            <person name="Shuman H.A."/>
            <person name="Segal G."/>
        </authorList>
    </citation>
    <scope>NUCLEOTIDE SEQUENCE [LARGE SCALE GENOMIC DNA]</scope>
    <source>
        <strain evidence="9 11">SC-18-C9</strain>
    </source>
</reference>
<dbReference type="STRING" id="460.Lstg_2530"/>
<dbReference type="AlphaFoldDB" id="A0A378LCV6"/>
<comment type="similarity">
    <text evidence="2">Belongs to the OmpP1/FadL family.</text>
</comment>
<feature type="signal peptide" evidence="8">
    <location>
        <begin position="1"/>
        <end position="23"/>
    </location>
</feature>
<feature type="chain" id="PRO_5016895273" evidence="8">
    <location>
        <begin position="24"/>
        <end position="378"/>
    </location>
</feature>
<evidence type="ECO:0000256" key="8">
    <source>
        <dbReference type="SAM" id="SignalP"/>
    </source>
</evidence>
<dbReference type="PANTHER" id="PTHR35093">
    <property type="entry name" value="OUTER MEMBRANE PROTEIN NMB0088-RELATED"/>
    <property type="match status" value="1"/>
</dbReference>
<keyword evidence="3" id="KW-1134">Transmembrane beta strand</keyword>
<keyword evidence="4" id="KW-0812">Transmembrane</keyword>
<evidence type="ECO:0000256" key="7">
    <source>
        <dbReference type="ARBA" id="ARBA00023237"/>
    </source>
</evidence>
<accession>A0A378LCV6</accession>
<keyword evidence="11" id="KW-1185">Reference proteome</keyword>
<evidence type="ECO:0000256" key="5">
    <source>
        <dbReference type="ARBA" id="ARBA00022729"/>
    </source>
</evidence>
<dbReference type="Proteomes" id="UP000255110">
    <property type="component" value="Unassembled WGS sequence"/>
</dbReference>
<evidence type="ECO:0000313" key="9">
    <source>
        <dbReference type="EMBL" id="KTD75355.1"/>
    </source>
</evidence>
<dbReference type="PANTHER" id="PTHR35093:SF8">
    <property type="entry name" value="OUTER MEMBRANE PROTEIN NMB0088-RELATED"/>
    <property type="match status" value="1"/>
</dbReference>
<evidence type="ECO:0000313" key="10">
    <source>
        <dbReference type="EMBL" id="STY23712.1"/>
    </source>
</evidence>
<keyword evidence="7" id="KW-0998">Cell outer membrane</keyword>
<dbReference type="GO" id="GO:0009279">
    <property type="term" value="C:cell outer membrane"/>
    <property type="evidence" value="ECO:0007669"/>
    <property type="project" value="UniProtKB-SubCell"/>
</dbReference>